<feature type="region of interest" description="Disordered" evidence="1">
    <location>
        <begin position="96"/>
        <end position="115"/>
    </location>
</feature>
<evidence type="ECO:0000256" key="2">
    <source>
        <dbReference type="SAM" id="SignalP"/>
    </source>
</evidence>
<keyword evidence="2" id="KW-0732">Signal</keyword>
<dbReference type="AlphaFoldDB" id="A0A0W0FQA8"/>
<evidence type="ECO:0000313" key="3">
    <source>
        <dbReference type="EMBL" id="KTB38583.1"/>
    </source>
</evidence>
<accession>A0A0W0FQA8</accession>
<comment type="caution">
    <text evidence="3">The sequence shown here is derived from an EMBL/GenBank/DDBJ whole genome shotgun (WGS) entry which is preliminary data.</text>
</comment>
<feature type="chain" id="PRO_5006902037" description="Fruit-body specific protein a" evidence="2">
    <location>
        <begin position="19"/>
        <end position="213"/>
    </location>
</feature>
<proteinExistence type="predicted"/>
<evidence type="ECO:0000256" key="1">
    <source>
        <dbReference type="SAM" id="MobiDB-lite"/>
    </source>
</evidence>
<feature type="signal peptide" evidence="2">
    <location>
        <begin position="1"/>
        <end position="18"/>
    </location>
</feature>
<dbReference type="Proteomes" id="UP000054988">
    <property type="component" value="Unassembled WGS sequence"/>
</dbReference>
<evidence type="ECO:0008006" key="5">
    <source>
        <dbReference type="Google" id="ProtNLM"/>
    </source>
</evidence>
<reference evidence="3 4" key="1">
    <citation type="submission" date="2015-12" db="EMBL/GenBank/DDBJ databases">
        <title>Draft genome sequence of Moniliophthora roreri, the causal agent of frosty pod rot of cacao.</title>
        <authorList>
            <person name="Aime M.C."/>
            <person name="Diaz-Valderrama J.R."/>
            <person name="Kijpornyongpan T."/>
            <person name="Phillips-Mora W."/>
        </authorList>
    </citation>
    <scope>NUCLEOTIDE SEQUENCE [LARGE SCALE GENOMIC DNA]</scope>
    <source>
        <strain evidence="3 4">MCA 2952</strain>
    </source>
</reference>
<sequence length="213" mass="22552">MKLLSALVAVLTVSCASAAITVRFPKLKRDGTSALSLSEANHYGSPAPFVPGWYYGNTPSLAPDLPWLKDKSLCATLNSNAASLHCPNFPLTYLKPTRRQDTTNPQPSQVPPPPSGVYTPTFTGLTGAIQADDYITFGLVDTVQDCEQMCDGVSGCAFFNTYHDVNGKDGSPLLTCSLYASCHGAELATNTGGQTQPDGSVNFITDSDGYCKA</sequence>
<protein>
    <recommendedName>
        <fullName evidence="5">Fruit-body specific protein a</fullName>
    </recommendedName>
</protein>
<name>A0A0W0FQA8_MONRR</name>
<dbReference type="EMBL" id="LATX01001749">
    <property type="protein sequence ID" value="KTB38583.1"/>
    <property type="molecule type" value="Genomic_DNA"/>
</dbReference>
<organism evidence="3 4">
    <name type="scientific">Moniliophthora roreri</name>
    <name type="common">Frosty pod rot fungus</name>
    <name type="synonym">Monilia roreri</name>
    <dbReference type="NCBI Taxonomy" id="221103"/>
    <lineage>
        <taxon>Eukaryota</taxon>
        <taxon>Fungi</taxon>
        <taxon>Dikarya</taxon>
        <taxon>Basidiomycota</taxon>
        <taxon>Agaricomycotina</taxon>
        <taxon>Agaricomycetes</taxon>
        <taxon>Agaricomycetidae</taxon>
        <taxon>Agaricales</taxon>
        <taxon>Marasmiineae</taxon>
        <taxon>Marasmiaceae</taxon>
        <taxon>Moniliophthora</taxon>
    </lineage>
</organism>
<dbReference type="PROSITE" id="PS51257">
    <property type="entry name" value="PROKAR_LIPOPROTEIN"/>
    <property type="match status" value="1"/>
</dbReference>
<gene>
    <name evidence="3" type="ORF">WG66_8841</name>
</gene>
<evidence type="ECO:0000313" key="4">
    <source>
        <dbReference type="Proteomes" id="UP000054988"/>
    </source>
</evidence>